<evidence type="ECO:0000313" key="1">
    <source>
        <dbReference type="EMBL" id="BBK86227.1"/>
    </source>
</evidence>
<reference evidence="1 2" key="1">
    <citation type="submission" date="2019-06" db="EMBL/GenBank/DDBJ databases">
        <title>Complete genome sequence of Bacteroides uniformis NBRC 113350.</title>
        <authorList>
            <person name="Miura T."/>
            <person name="Furukawa M."/>
            <person name="Shimamura M."/>
            <person name="Ohyama Y."/>
            <person name="Yamazoe A."/>
            <person name="Kawasaki H."/>
        </authorList>
    </citation>
    <scope>NUCLEOTIDE SEQUENCE [LARGE SCALE GENOMIC DNA]</scope>
    <source>
        <strain evidence="1 2">NBRC 113350</strain>
    </source>
</reference>
<protein>
    <submittedName>
        <fullName evidence="1">Uncharacterized protein</fullName>
    </submittedName>
</protein>
<dbReference type="KEGG" id="bun:Bun01g_05970"/>
<proteinExistence type="predicted"/>
<organism evidence="1 2">
    <name type="scientific">Bacteroides uniformis</name>
    <dbReference type="NCBI Taxonomy" id="820"/>
    <lineage>
        <taxon>Bacteria</taxon>
        <taxon>Pseudomonadati</taxon>
        <taxon>Bacteroidota</taxon>
        <taxon>Bacteroidia</taxon>
        <taxon>Bacteroidales</taxon>
        <taxon>Bacteroidaceae</taxon>
        <taxon>Bacteroides</taxon>
    </lineage>
</organism>
<name>A0A4Y1VDS9_BACUN</name>
<dbReference type="Proteomes" id="UP000320533">
    <property type="component" value="Chromosome"/>
</dbReference>
<accession>A0A4Y1VDS9</accession>
<sequence>MARHKCIAFAKLQHYSVNQYTNGVYLSLFNYLIVKCRHTNKTSGKDATGLHGAS</sequence>
<gene>
    <name evidence="1" type="ORF">Bun01g_05970</name>
</gene>
<evidence type="ECO:0000313" key="2">
    <source>
        <dbReference type="Proteomes" id="UP000320533"/>
    </source>
</evidence>
<dbReference type="AlphaFoldDB" id="A0A4Y1VDS9"/>
<dbReference type="EMBL" id="AP019724">
    <property type="protein sequence ID" value="BBK86227.1"/>
    <property type="molecule type" value="Genomic_DNA"/>
</dbReference>